<accession>A0AAE0WX48</accession>
<sequence length="345" mass="38212">MPDGSKFDDLGLLALVRSCNSPFKQDWDVEQLIAEVEQNLGTTVVDIPMLYNGSNDYGFHLKLDNRPDVVVRPARGEMNMPKFDGFPLAVQASEVAFEAATYSLLLSQFEIKSSKLLYHRIPKRCEGSGQARSINLVGRRFMVFEQAESQDYVWRSLDQAGECAEIRAALLNFDVLYEFATSWLRERLFEQTPDKLPIGVASTRDFCVGLFTSKIEATIKKIGDMIGWESDRNTVGPRAAAAKISLLKVIPHILPPEDGDKPLIYRLVLEHGDFGTHNMSVKIDSDGTPVVTSLYDWETGCITPALLSDTTISIVSGNLTTADNAVPVVSRVKKGCDGRRACRAC</sequence>
<evidence type="ECO:0000313" key="1">
    <source>
        <dbReference type="EMBL" id="KAK3679992.1"/>
    </source>
</evidence>
<dbReference type="EMBL" id="JAUTXT010000001">
    <property type="protein sequence ID" value="KAK3679992.1"/>
    <property type="molecule type" value="Genomic_DNA"/>
</dbReference>
<organism evidence="1 2">
    <name type="scientific">Recurvomyces mirabilis</name>
    <dbReference type="NCBI Taxonomy" id="574656"/>
    <lineage>
        <taxon>Eukaryota</taxon>
        <taxon>Fungi</taxon>
        <taxon>Dikarya</taxon>
        <taxon>Ascomycota</taxon>
        <taxon>Pezizomycotina</taxon>
        <taxon>Dothideomycetes</taxon>
        <taxon>Dothideomycetidae</taxon>
        <taxon>Mycosphaerellales</taxon>
        <taxon>Teratosphaeriaceae</taxon>
        <taxon>Recurvomyces</taxon>
    </lineage>
</organism>
<gene>
    <name evidence="1" type="ORF">LTR78_000369</name>
</gene>
<keyword evidence="2" id="KW-1185">Reference proteome</keyword>
<protein>
    <submittedName>
        <fullName evidence="1">Uncharacterized protein</fullName>
    </submittedName>
</protein>
<reference evidence="1" key="1">
    <citation type="submission" date="2023-07" db="EMBL/GenBank/DDBJ databases">
        <title>Black Yeasts Isolated from many extreme environments.</title>
        <authorList>
            <person name="Coleine C."/>
            <person name="Stajich J.E."/>
            <person name="Selbmann L."/>
        </authorList>
    </citation>
    <scope>NUCLEOTIDE SEQUENCE</scope>
    <source>
        <strain evidence="1">CCFEE 5485</strain>
    </source>
</reference>
<proteinExistence type="predicted"/>
<dbReference type="Proteomes" id="UP001274830">
    <property type="component" value="Unassembled WGS sequence"/>
</dbReference>
<dbReference type="AlphaFoldDB" id="A0AAE0WX48"/>
<evidence type="ECO:0000313" key="2">
    <source>
        <dbReference type="Proteomes" id="UP001274830"/>
    </source>
</evidence>
<name>A0AAE0WX48_9PEZI</name>
<dbReference type="SUPFAM" id="SSF56112">
    <property type="entry name" value="Protein kinase-like (PK-like)"/>
    <property type="match status" value="1"/>
</dbReference>
<comment type="caution">
    <text evidence="1">The sequence shown here is derived from an EMBL/GenBank/DDBJ whole genome shotgun (WGS) entry which is preliminary data.</text>
</comment>
<dbReference type="InterPro" id="IPR011009">
    <property type="entry name" value="Kinase-like_dom_sf"/>
</dbReference>